<dbReference type="GO" id="GO:0008061">
    <property type="term" value="F:chitin binding"/>
    <property type="evidence" value="ECO:0007669"/>
    <property type="project" value="InterPro"/>
</dbReference>
<dbReference type="Gene3D" id="3.20.20.80">
    <property type="entry name" value="Glycosidases"/>
    <property type="match status" value="1"/>
</dbReference>
<dbReference type="InterPro" id="IPR017853">
    <property type="entry name" value="GH"/>
</dbReference>
<dbReference type="Proteomes" id="UP000218231">
    <property type="component" value="Unassembled WGS sequence"/>
</dbReference>
<proteinExistence type="inferred from homology"/>
<feature type="domain" description="GH18" evidence="3">
    <location>
        <begin position="237"/>
        <end position="552"/>
    </location>
</feature>
<dbReference type="PANTHER" id="PTHR46066">
    <property type="entry name" value="CHITINASE DOMAIN-CONTAINING PROTEIN 1 FAMILY MEMBER"/>
    <property type="match status" value="1"/>
</dbReference>
<protein>
    <recommendedName>
        <fullName evidence="2">Chitinase domain-containing protein 1</fullName>
    </recommendedName>
</protein>
<dbReference type="PANTHER" id="PTHR46066:SF2">
    <property type="entry name" value="CHITINASE DOMAIN-CONTAINING PROTEIN 1"/>
    <property type="match status" value="1"/>
</dbReference>
<sequence length="552" mass="62593">MSFSFDIAFGQFYSNCHSAGRLLDPFQQQPEILLELLAANGHVQVVKRILQGEISIELVDFVEQGLDSNGRDKHHLSLASSRIFFKSNPLSARFLSPSILSSASTSFFNETFTSSVSLSMFCMSSRMILPASVWGKAMKQCGPMQIIVFSFNIANYRMKWLIICALVGLSLELGKSDKKQKIVEEEAPEQTLPEAADEGDLNLEVLKSLKHPPKAVTKESILKEHEELDRGEKQFKGPLLAYITPWNGHGYDMAKWTAKKLTHISPVWLQAKPSEDEGNVACTIAGTHDIDRGWMEELRHNNPDIKIVPRILFEGWTLDVVQKFLQDESWTTRCARNIAEFLSRNQFEGAVIEAWMQILTVARSREAIFLLHEALETLSKAMKKHELLVFYAVGPPLRDVGEPTGILEPEDFKKLASHADFIQIMTYDYMSQKPAGVAPIPWVAASIDYLLTEQLELKHKLLIGLNYYGYEYSKSGMEPVKYDKFLGFIKQQDSVLEWDPQAMEHRVRGKEFIVYYPSTTSLEMRLKVADSRGVGCAIWEYGQGLQYFSKVL</sequence>
<dbReference type="SMART" id="SM00636">
    <property type="entry name" value="Glyco_18"/>
    <property type="match status" value="1"/>
</dbReference>
<gene>
    <name evidence="4" type="ORF">WR25_11713</name>
</gene>
<dbReference type="SUPFAM" id="SSF51445">
    <property type="entry name" value="(Trans)glycosidases"/>
    <property type="match status" value="1"/>
</dbReference>
<dbReference type="InterPro" id="IPR001223">
    <property type="entry name" value="Glyco_hydro18_cat"/>
</dbReference>
<dbReference type="Gene3D" id="3.10.50.10">
    <property type="match status" value="1"/>
</dbReference>
<evidence type="ECO:0000256" key="2">
    <source>
        <dbReference type="ARBA" id="ARBA00040976"/>
    </source>
</evidence>
<keyword evidence="5" id="KW-1185">Reference proteome</keyword>
<dbReference type="GO" id="GO:0012505">
    <property type="term" value="C:endomembrane system"/>
    <property type="evidence" value="ECO:0007669"/>
    <property type="project" value="TreeGrafter"/>
</dbReference>
<dbReference type="PROSITE" id="PS51910">
    <property type="entry name" value="GH18_2"/>
    <property type="match status" value="1"/>
</dbReference>
<comment type="caution">
    <text evidence="4">The sequence shown here is derived from an EMBL/GenBank/DDBJ whole genome shotgun (WGS) entry which is preliminary data.</text>
</comment>
<dbReference type="AlphaFoldDB" id="A0A2A2KP51"/>
<dbReference type="GO" id="GO:0005975">
    <property type="term" value="P:carbohydrate metabolic process"/>
    <property type="evidence" value="ECO:0007669"/>
    <property type="project" value="InterPro"/>
</dbReference>
<evidence type="ECO:0000256" key="1">
    <source>
        <dbReference type="ARBA" id="ARBA00009336"/>
    </source>
</evidence>
<evidence type="ECO:0000313" key="5">
    <source>
        <dbReference type="Proteomes" id="UP000218231"/>
    </source>
</evidence>
<organism evidence="4 5">
    <name type="scientific">Diploscapter pachys</name>
    <dbReference type="NCBI Taxonomy" id="2018661"/>
    <lineage>
        <taxon>Eukaryota</taxon>
        <taxon>Metazoa</taxon>
        <taxon>Ecdysozoa</taxon>
        <taxon>Nematoda</taxon>
        <taxon>Chromadorea</taxon>
        <taxon>Rhabditida</taxon>
        <taxon>Rhabditina</taxon>
        <taxon>Rhabditomorpha</taxon>
        <taxon>Rhabditoidea</taxon>
        <taxon>Rhabditidae</taxon>
        <taxon>Diploscapter</taxon>
    </lineage>
</organism>
<dbReference type="STRING" id="2018661.A0A2A2KP51"/>
<comment type="similarity">
    <text evidence="1">Belongs to the glycosyl hydrolase 18 family.</text>
</comment>
<accession>A0A2A2KP51</accession>
<dbReference type="InterPro" id="IPR029070">
    <property type="entry name" value="Chitinase_insertion_sf"/>
</dbReference>
<reference evidence="4 5" key="1">
    <citation type="journal article" date="2017" name="Curr. Biol.">
        <title>Genome architecture and evolution of a unichromosomal asexual nematode.</title>
        <authorList>
            <person name="Fradin H."/>
            <person name="Zegar C."/>
            <person name="Gutwein M."/>
            <person name="Lucas J."/>
            <person name="Kovtun M."/>
            <person name="Corcoran D."/>
            <person name="Baugh L.R."/>
            <person name="Kiontke K."/>
            <person name="Gunsalus K."/>
            <person name="Fitch D.H."/>
            <person name="Piano F."/>
        </authorList>
    </citation>
    <scope>NUCLEOTIDE SEQUENCE [LARGE SCALE GENOMIC DNA]</scope>
    <source>
        <strain evidence="4">PF1309</strain>
    </source>
</reference>
<dbReference type="InterPro" id="IPR011583">
    <property type="entry name" value="Chitinase_II/V-like_cat"/>
</dbReference>
<dbReference type="EMBL" id="LIAE01008038">
    <property type="protein sequence ID" value="PAV75766.1"/>
    <property type="molecule type" value="Genomic_DNA"/>
</dbReference>
<evidence type="ECO:0000313" key="4">
    <source>
        <dbReference type="EMBL" id="PAV75766.1"/>
    </source>
</evidence>
<dbReference type="GO" id="GO:0070492">
    <property type="term" value="F:oligosaccharide binding"/>
    <property type="evidence" value="ECO:0007669"/>
    <property type="project" value="TreeGrafter"/>
</dbReference>
<evidence type="ECO:0000259" key="3">
    <source>
        <dbReference type="PROSITE" id="PS51910"/>
    </source>
</evidence>
<dbReference type="Pfam" id="PF00704">
    <property type="entry name" value="Glyco_hydro_18"/>
    <property type="match status" value="1"/>
</dbReference>
<name>A0A2A2KP51_9BILA</name>
<dbReference type="OrthoDB" id="10254444at2759"/>